<feature type="chain" id="PRO_5043130120" evidence="2">
    <location>
        <begin position="20"/>
        <end position="91"/>
    </location>
</feature>
<dbReference type="Proteomes" id="UP000267027">
    <property type="component" value="Unassembled WGS sequence"/>
</dbReference>
<protein>
    <submittedName>
        <fullName evidence="5">Secreted protein</fullName>
    </submittedName>
</protein>
<dbReference type="OrthoDB" id="5877224at2759"/>
<evidence type="ECO:0000313" key="4">
    <source>
        <dbReference type="Proteomes" id="UP000267027"/>
    </source>
</evidence>
<evidence type="ECO:0000313" key="5">
    <source>
        <dbReference type="WBParaSite" id="ACOC_0000406901-mRNA-1"/>
    </source>
</evidence>
<organism evidence="5">
    <name type="scientific">Angiostrongylus costaricensis</name>
    <name type="common">Nematode worm</name>
    <dbReference type="NCBI Taxonomy" id="334426"/>
    <lineage>
        <taxon>Eukaryota</taxon>
        <taxon>Metazoa</taxon>
        <taxon>Ecdysozoa</taxon>
        <taxon>Nematoda</taxon>
        <taxon>Chromadorea</taxon>
        <taxon>Rhabditida</taxon>
        <taxon>Rhabditina</taxon>
        <taxon>Rhabditomorpha</taxon>
        <taxon>Strongyloidea</taxon>
        <taxon>Metastrongylidae</taxon>
        <taxon>Angiostrongylus</taxon>
    </lineage>
</organism>
<feature type="signal peptide" evidence="2">
    <location>
        <begin position="1"/>
        <end position="19"/>
    </location>
</feature>
<feature type="compositionally biased region" description="Basic residues" evidence="1">
    <location>
        <begin position="64"/>
        <end position="84"/>
    </location>
</feature>
<accession>A0A0R3PI92</accession>
<dbReference type="WBParaSite" id="ACOC_0000406901-mRNA-1">
    <property type="protein sequence ID" value="ACOC_0000406901-mRNA-1"/>
    <property type="gene ID" value="ACOC_0000406901"/>
</dbReference>
<feature type="compositionally biased region" description="Basic and acidic residues" evidence="1">
    <location>
        <begin position="53"/>
        <end position="63"/>
    </location>
</feature>
<dbReference type="EMBL" id="UYYA01001899">
    <property type="protein sequence ID" value="VDM55655.1"/>
    <property type="molecule type" value="Genomic_DNA"/>
</dbReference>
<keyword evidence="4" id="KW-1185">Reference proteome</keyword>
<keyword evidence="2" id="KW-0732">Signal</keyword>
<dbReference type="AlphaFoldDB" id="A0A0R3PI92"/>
<evidence type="ECO:0000256" key="2">
    <source>
        <dbReference type="SAM" id="SignalP"/>
    </source>
</evidence>
<evidence type="ECO:0000256" key="1">
    <source>
        <dbReference type="SAM" id="MobiDB-lite"/>
    </source>
</evidence>
<gene>
    <name evidence="3" type="ORF">ACOC_LOCUS4070</name>
</gene>
<reference evidence="5" key="1">
    <citation type="submission" date="2017-02" db="UniProtKB">
        <authorList>
            <consortium name="WormBaseParasite"/>
        </authorList>
    </citation>
    <scope>IDENTIFICATION</scope>
</reference>
<sequence length="91" mass="10541">MVFGLFALTSVCFSEEANSDRISARSENSETVVAKIRALKNEKKQLLNTFPDENEKNLKERKAVKGAKRLRGRRDHRLNRKRPQKKEEKNG</sequence>
<reference evidence="3 4" key="2">
    <citation type="submission" date="2018-11" db="EMBL/GenBank/DDBJ databases">
        <authorList>
            <consortium name="Pathogen Informatics"/>
        </authorList>
    </citation>
    <scope>NUCLEOTIDE SEQUENCE [LARGE SCALE GENOMIC DNA]</scope>
    <source>
        <strain evidence="3 4">Costa Rica</strain>
    </source>
</reference>
<proteinExistence type="predicted"/>
<evidence type="ECO:0000313" key="3">
    <source>
        <dbReference type="EMBL" id="VDM55655.1"/>
    </source>
</evidence>
<name>A0A0R3PI92_ANGCS</name>
<feature type="region of interest" description="Disordered" evidence="1">
    <location>
        <begin position="47"/>
        <end position="91"/>
    </location>
</feature>